<evidence type="ECO:0000313" key="4">
    <source>
        <dbReference type="Proteomes" id="UP000008983"/>
    </source>
</evidence>
<evidence type="ECO:0000256" key="1">
    <source>
        <dbReference type="ARBA" id="ARBA00022737"/>
    </source>
</evidence>
<keyword evidence="1" id="KW-0677">Repeat</keyword>
<feature type="domain" description="MIR" evidence="2">
    <location>
        <begin position="411"/>
        <end position="497"/>
    </location>
</feature>
<gene>
    <name evidence="3" type="ORF">IMG5_126620</name>
</gene>
<dbReference type="Proteomes" id="UP000008983">
    <property type="component" value="Unassembled WGS sequence"/>
</dbReference>
<dbReference type="eggNOG" id="ENOG502STQX">
    <property type="taxonomic scope" value="Eukaryota"/>
</dbReference>
<dbReference type="GO" id="GO:0006816">
    <property type="term" value="P:calcium ion transport"/>
    <property type="evidence" value="ECO:0007669"/>
    <property type="project" value="InterPro"/>
</dbReference>
<dbReference type="SUPFAM" id="SSF100909">
    <property type="entry name" value="IP3 receptor type 1 binding core, domain 2"/>
    <property type="match status" value="2"/>
</dbReference>
<dbReference type="InterPro" id="IPR016093">
    <property type="entry name" value="MIR_motif"/>
</dbReference>
<dbReference type="OrthoDB" id="293240at2759"/>
<dbReference type="InterPro" id="IPR035910">
    <property type="entry name" value="RyR/IP3R_RIH_dom_sf"/>
</dbReference>
<dbReference type="EMBL" id="GL983962">
    <property type="protein sequence ID" value="EGR30657.1"/>
    <property type="molecule type" value="Genomic_DNA"/>
</dbReference>
<dbReference type="GO" id="GO:0008854">
    <property type="term" value="F:exodeoxyribonuclease V activity"/>
    <property type="evidence" value="ECO:0007669"/>
    <property type="project" value="UniProtKB-EC"/>
</dbReference>
<dbReference type="EC" id="3.1.11.5" evidence="3"/>
<dbReference type="PANTHER" id="PTHR13715">
    <property type="entry name" value="RYANODINE RECEPTOR AND IP3 RECEPTOR"/>
    <property type="match status" value="1"/>
</dbReference>
<dbReference type="InterPro" id="IPR036300">
    <property type="entry name" value="MIR_dom_sf"/>
</dbReference>
<keyword evidence="3" id="KW-0378">Hydrolase</keyword>
<dbReference type="Gene3D" id="2.80.10.50">
    <property type="match status" value="1"/>
</dbReference>
<organism evidence="3 4">
    <name type="scientific">Ichthyophthirius multifiliis</name>
    <name type="common">White spot disease agent</name>
    <name type="synonym">Ich</name>
    <dbReference type="NCBI Taxonomy" id="5932"/>
    <lineage>
        <taxon>Eukaryota</taxon>
        <taxon>Sar</taxon>
        <taxon>Alveolata</taxon>
        <taxon>Ciliophora</taxon>
        <taxon>Intramacronucleata</taxon>
        <taxon>Oligohymenophorea</taxon>
        <taxon>Hymenostomatida</taxon>
        <taxon>Ophryoglenina</taxon>
        <taxon>Ichthyophthirius</taxon>
    </lineage>
</organism>
<protein>
    <submittedName>
        <fullName evidence="3">MIR domain protein</fullName>
        <ecNumber evidence="3">3.1.11.5</ecNumber>
    </submittedName>
</protein>
<name>G0QVU9_ICHMU</name>
<dbReference type="PANTHER" id="PTHR13715:SF99">
    <property type="entry name" value="INOSITOL 1,4,5-TRISPHOSPHATE RECEPTOR-LIKE PROTEIN A"/>
    <property type="match status" value="1"/>
</dbReference>
<evidence type="ECO:0000313" key="3">
    <source>
        <dbReference type="EMBL" id="EGR30657.1"/>
    </source>
</evidence>
<dbReference type="RefSeq" id="XP_004032244.1">
    <property type="nucleotide sequence ID" value="XM_004032196.1"/>
</dbReference>
<evidence type="ECO:0000259" key="2">
    <source>
        <dbReference type="Pfam" id="PF02815"/>
    </source>
</evidence>
<dbReference type="OMA" id="RCCDAYI"/>
<dbReference type="InParanoid" id="G0QVU9"/>
<accession>G0QVU9</accession>
<dbReference type="InterPro" id="IPR015925">
    <property type="entry name" value="Ryanodine_IP3_receptor"/>
</dbReference>
<dbReference type="Pfam" id="PF02815">
    <property type="entry name" value="MIR"/>
    <property type="match status" value="1"/>
</dbReference>
<reference evidence="3 4" key="1">
    <citation type="submission" date="2011-07" db="EMBL/GenBank/DDBJ databases">
        <authorList>
            <person name="Coyne R."/>
            <person name="Brami D."/>
            <person name="Johnson J."/>
            <person name="Hostetler J."/>
            <person name="Hannick L."/>
            <person name="Clark T."/>
            <person name="Cassidy-Hanley D."/>
            <person name="Inman J."/>
        </authorList>
    </citation>
    <scope>NUCLEOTIDE SEQUENCE [LARGE SCALE GENOMIC DNA]</scope>
    <source>
        <strain evidence="3 4">G5</strain>
    </source>
</reference>
<proteinExistence type="predicted"/>
<dbReference type="SUPFAM" id="SSF82109">
    <property type="entry name" value="MIR domain"/>
    <property type="match status" value="1"/>
</dbReference>
<sequence>MKQLITYGSCISLNLGQHQECYLQSDGFLKSILTIENFTILIGNKFKDFNNTIFKLVPPVEFIVQQTLLEQINTKSFRSLGTLYIFFPNIKFYFFLELKQRRQYINEMQQNLQLELGTNISTFNKLKGTSILYQSSSFHLVHVVSMKFLTLTLDEYDNYMYKKKLIFFYLNNEKKKKKRFKMNDFPNKFSLFKFLPCANLEKSKTNLVMNKDHVYIYCTSLIHNRKAFLYTKYQGQDLNYNQKEMEYKNQQIKVQASIENSTILMQIFIKYKFFYKNYLQNGHINANHSKLGQFNILNSSNNNTNNIINQNTYMSQFNILNNLRINNSNYINLRKKSFSILGTVENDMENLNETQNFNLRFKKTSQAINDNENDNNLDYSEIYKQYKYVLEHAQIEQMEKLLYEENYIQYQETNQQINNQMEQEHSIFNGLWKIEPINIYEGGLLTWENTYRLKHFVTGKYLSVKQIKYDFQLEFAYEDLSNTCFKFFDIAQRKKTKYIQKDSFCRIYNVDNNLWIGWNDNILENQNQQQQLFLKKPILEKNGIYFITFTKINTFKIKKANFEDIWENNFLLFSIPVFLQTLKLFNQFVKIYIKNKINLLELKISLQCVMSRIFDIVKNLDQYVNNKLVSYIDLLQDYEQPSQIRQNIIREQNILGILCWVLGKVFPSKEEFKLFAQETHQQEQILQKYKQKKDNNFVIELQENKFLQDFFEKRFYLSNQIYILLQSICKNNVQNQEYIFKFIKIMIPHIGYGKFVCQCLSNIFGKNEAALSDFDKQEIESKNVNNFEQRNTILNYIINKLQDFMVYTKIDIINFLSNCCIVNNNAIYMNQETIYNKLIEEQQQYKNFENQKDYFMKTVKSKQNENQILIEILDFQIDKKANQQIIKQQIDLFQFIKEAKNMEDCMKIQSEFFISQVNLISNLCKNRNQKICIYFSNIYSLEQLAFFITQKKIENTQLLAGFLKLIINIYIDKYPRMKKIKPKLVRKCLNNNQGNTNQNNQQGGGFSNYQIQKKMTEVEYQQKQKYKNNQSFEDQQNQHLSHSIHSLQNVEQNEKKILSELKTYLLNYLEEQTQKVIKENYKRSGQVDRRIFNHFVLECVQFFTILIKFDLFSEKQQNVGDNQKKKASQKFIQYFLKQAGQIQKKKEIPELDRVLKCLAFILEYDKQYFQETKDLNLFRRHQLFQKPKNVNEQVLQLSSQLTQKIFMKNNKQSLNNNENNIIQNNVDIQSNITTEPIFKKVLGLRKFLQKYSNKTYDKKEENQDFECENLIKIQICELFIYILDVRQDFFIDNIIKYFQHKFCTYKKEETEKLEQDLVDLFPQNVTEIGKEVKQEKIKIYTDQLQIKCFDEILGYPFLDSLLMSFYFAENSELQKVLSELIKKYCQQKKELVKNLVNLEVLFSKQDKELNNIIKSQVFNLQNLLSSSQTWLIIDFKNENEQFYQHENIDNTISILINFDKIFKKNKEDKYFLFKKSIYIYIYRESLKVRQSIFIHSGGFLCLFELIEKSFNILDNKQKIQQYQHNSEYDSQDMFDKQELLDKIIQTLKTCFSILASLCLYNEQNQELLFKRFFRVLLNEKTYNIGQIEFMVELVRDNINIGMLIRNVDLNYFLYMIKTYGKQYQFLEIFEVLLTTAEQKPDQQTIQKKQSKLYLMIKIFLIQMYIQQKKIQKIKNIYYYQYKAFFKEFQFYIILRKQ</sequence>
<keyword evidence="4" id="KW-1185">Reference proteome</keyword>
<dbReference type="STRING" id="857967.G0QVU9"/>
<dbReference type="GeneID" id="14906771"/>